<organism evidence="9 10">
    <name type="scientific">Babesia bigemina</name>
    <dbReference type="NCBI Taxonomy" id="5866"/>
    <lineage>
        <taxon>Eukaryota</taxon>
        <taxon>Sar</taxon>
        <taxon>Alveolata</taxon>
        <taxon>Apicomplexa</taxon>
        <taxon>Aconoidasida</taxon>
        <taxon>Piroplasmida</taxon>
        <taxon>Babesiidae</taxon>
        <taxon>Babesia</taxon>
    </lineage>
</organism>
<evidence type="ECO:0000256" key="1">
    <source>
        <dbReference type="ARBA" id="ARBA00004123"/>
    </source>
</evidence>
<proteinExistence type="inferred from homology"/>
<evidence type="ECO:0000256" key="6">
    <source>
        <dbReference type="ARBA" id="ARBA00023187"/>
    </source>
</evidence>
<dbReference type="Proteomes" id="UP000033188">
    <property type="component" value="Chromosome 4"/>
</dbReference>
<feature type="region of interest" description="Disordered" evidence="8">
    <location>
        <begin position="121"/>
        <end position="481"/>
    </location>
</feature>
<gene>
    <name evidence="9" type="ORF">BBBOND_0401780</name>
</gene>
<dbReference type="OrthoDB" id="21123at2759"/>
<feature type="region of interest" description="Disordered" evidence="8">
    <location>
        <begin position="496"/>
        <end position="541"/>
    </location>
</feature>
<keyword evidence="5" id="KW-0175">Coiled coil</keyword>
<evidence type="ECO:0000256" key="2">
    <source>
        <dbReference type="ARBA" id="ARBA00006695"/>
    </source>
</evidence>
<keyword evidence="6" id="KW-0508">mRNA splicing</keyword>
<feature type="compositionally biased region" description="Basic and acidic residues" evidence="8">
    <location>
        <begin position="503"/>
        <end position="520"/>
    </location>
</feature>
<dbReference type="STRING" id="5866.A0A061DCA5"/>
<feature type="compositionally biased region" description="Basic residues" evidence="8">
    <location>
        <begin position="288"/>
        <end position="305"/>
    </location>
</feature>
<keyword evidence="4" id="KW-0747">Spliceosome</keyword>
<feature type="compositionally biased region" description="Basic and acidic residues" evidence="8">
    <location>
        <begin position="133"/>
        <end position="154"/>
    </location>
</feature>
<feature type="compositionally biased region" description="Basic residues" evidence="8">
    <location>
        <begin position="362"/>
        <end position="373"/>
    </location>
</feature>
<dbReference type="PANTHER" id="PTHR16196:SF0">
    <property type="entry name" value="PRE-MRNA-SPLICING FACTOR CWC25 HOMOLOG"/>
    <property type="match status" value="1"/>
</dbReference>
<feature type="compositionally biased region" description="Basic and acidic residues" evidence="8">
    <location>
        <begin position="182"/>
        <end position="191"/>
    </location>
</feature>
<dbReference type="InterPro" id="IPR051376">
    <property type="entry name" value="CWC25_splicing_factor"/>
</dbReference>
<dbReference type="PANTHER" id="PTHR16196">
    <property type="entry name" value="CELL CYCLE CONTROL PROTEIN CWF25"/>
    <property type="match status" value="1"/>
</dbReference>
<dbReference type="RefSeq" id="XP_012769873.1">
    <property type="nucleotide sequence ID" value="XM_012914419.1"/>
</dbReference>
<feature type="compositionally biased region" description="Basic and acidic residues" evidence="8">
    <location>
        <begin position="447"/>
        <end position="471"/>
    </location>
</feature>
<evidence type="ECO:0000313" key="10">
    <source>
        <dbReference type="Proteomes" id="UP000033188"/>
    </source>
</evidence>
<evidence type="ECO:0000256" key="8">
    <source>
        <dbReference type="SAM" id="MobiDB-lite"/>
    </source>
</evidence>
<reference evidence="10" key="1">
    <citation type="journal article" date="2014" name="Nucleic Acids Res.">
        <title>The evolutionary dynamics of variant antigen genes in Babesia reveal a history of genomic innovation underlying host-parasite interaction.</title>
        <authorList>
            <person name="Jackson A.P."/>
            <person name="Otto T.D."/>
            <person name="Darby A."/>
            <person name="Ramaprasad A."/>
            <person name="Xia D."/>
            <person name="Echaide I.E."/>
            <person name="Farber M."/>
            <person name="Gahlot S."/>
            <person name="Gamble J."/>
            <person name="Gupta D."/>
            <person name="Gupta Y."/>
            <person name="Jackson L."/>
            <person name="Malandrin L."/>
            <person name="Malas T.B."/>
            <person name="Moussa E."/>
            <person name="Nair M."/>
            <person name="Reid A.J."/>
            <person name="Sanders M."/>
            <person name="Sharma J."/>
            <person name="Tracey A."/>
            <person name="Quail M.A."/>
            <person name="Weir W."/>
            <person name="Wastling J.M."/>
            <person name="Hall N."/>
            <person name="Willadsen P."/>
            <person name="Lingelbach K."/>
            <person name="Shiels B."/>
            <person name="Tait A."/>
            <person name="Berriman M."/>
            <person name="Allred D.R."/>
            <person name="Pain A."/>
        </authorList>
    </citation>
    <scope>NUCLEOTIDE SEQUENCE [LARGE SCALE GENOMIC DNA]</scope>
    <source>
        <strain evidence="10">Bond</strain>
    </source>
</reference>
<feature type="compositionally biased region" description="Basic and acidic residues" evidence="8">
    <location>
        <begin position="578"/>
        <end position="590"/>
    </location>
</feature>
<comment type="subcellular location">
    <subcellularLocation>
        <location evidence="1">Nucleus</location>
    </subcellularLocation>
</comment>
<dbReference type="GeneID" id="24566228"/>
<evidence type="ECO:0000313" key="9">
    <source>
        <dbReference type="EMBL" id="CDR97687.1"/>
    </source>
</evidence>
<feature type="compositionally biased region" description="Basic residues" evidence="8">
    <location>
        <begin position="221"/>
        <end position="233"/>
    </location>
</feature>
<feature type="compositionally biased region" description="Basic residues" evidence="8">
    <location>
        <begin position="161"/>
        <end position="181"/>
    </location>
</feature>
<dbReference type="GO" id="GO:0000398">
    <property type="term" value="P:mRNA splicing, via spliceosome"/>
    <property type="evidence" value="ECO:0007669"/>
    <property type="project" value="TreeGrafter"/>
</dbReference>
<dbReference type="KEGG" id="bbig:BBBOND_0401780"/>
<feature type="compositionally biased region" description="Basic and acidic residues" evidence="8">
    <location>
        <begin position="240"/>
        <end position="249"/>
    </location>
</feature>
<keyword evidence="10" id="KW-1185">Reference proteome</keyword>
<keyword evidence="7" id="KW-0539">Nucleus</keyword>
<feature type="compositionally biased region" description="Basic and acidic residues" evidence="8">
    <location>
        <begin position="327"/>
        <end position="350"/>
    </location>
</feature>
<dbReference type="AlphaFoldDB" id="A0A061DCA5"/>
<dbReference type="OMA" id="RRGGHEW"/>
<name>A0A061DCA5_BABBI</name>
<sequence>MTGGAKDSLVRENDRQWTLSNRVEAEGLEWLYADPSAAKQKEGNLEEYLLGKSIEGARGELARDPIDHAAAGSLLADTAEGQPLDDTLNKFREDPLFIIKKIELHQRQVMKKYESLVKTGVKPTTEPATDTYATERPRERHDRRRVYDIDRSGGRDYSTSPRRRDRSRGRMHRASRSHRRERGIQRSESLRRRPRGSSRSRDYETSRRKRDRSRSPSGDYRHRRRDNRHRSGRRSSSIGDSERSKERCRTRASRHSYDSRSSGSRVLSRSSSSRHSGRYRRGAERRRYDSRHRQLSRSRVRRHSRNTGMDSARQSRSYDRHRRRSRSPSDDTYRRKQRIADERRPRDGRTDYSPARRSPSYGRRHHTSSRRNHSSAYSRSSKSADSDRRGHRRERRDYTERRRTRLGQSDSAGSASYHEERDRRRERDADRDRRGRSRSRGRGNDYGGRKEEGLQSSKDERQETQSKEPMKAKCGPVLPRKGDTLRYAFGVTEDIMPPQAIQDRAEQRRREMEERKRLQRDTYAPQNHEERLTEMQSHGMSHLKERMEKMAEHERNVQSEEVDAKGAKGDYISLMKQHAFESAKKEERIRQRASRSLVEDE</sequence>
<evidence type="ECO:0000256" key="7">
    <source>
        <dbReference type="ARBA" id="ARBA00023242"/>
    </source>
</evidence>
<feature type="compositionally biased region" description="Basic and acidic residues" evidence="8">
    <location>
        <begin position="417"/>
        <end position="433"/>
    </location>
</feature>
<evidence type="ECO:0000256" key="3">
    <source>
        <dbReference type="ARBA" id="ARBA00022664"/>
    </source>
</evidence>
<feature type="compositionally biased region" description="Low complexity" evidence="8">
    <location>
        <begin position="259"/>
        <end position="274"/>
    </location>
</feature>
<protein>
    <submittedName>
        <fullName evidence="9">Uncharacterized protein</fullName>
    </submittedName>
</protein>
<dbReference type="GO" id="GO:0005684">
    <property type="term" value="C:U2-type spliceosomal complex"/>
    <property type="evidence" value="ECO:0007669"/>
    <property type="project" value="TreeGrafter"/>
</dbReference>
<feature type="region of interest" description="Disordered" evidence="8">
    <location>
        <begin position="578"/>
        <end position="601"/>
    </location>
</feature>
<dbReference type="InterPro" id="IPR022209">
    <property type="entry name" value="CWC25"/>
</dbReference>
<comment type="similarity">
    <text evidence="2">Belongs to the CWC25 family.</text>
</comment>
<dbReference type="Pfam" id="PF12542">
    <property type="entry name" value="CWC25"/>
    <property type="match status" value="1"/>
</dbReference>
<accession>A0A061DCA5</accession>
<evidence type="ECO:0000256" key="4">
    <source>
        <dbReference type="ARBA" id="ARBA00022728"/>
    </source>
</evidence>
<dbReference type="VEuPathDB" id="PiroplasmaDB:BBBOND_0401780"/>
<keyword evidence="3" id="KW-0507">mRNA processing</keyword>
<dbReference type="EMBL" id="LK391710">
    <property type="protein sequence ID" value="CDR97687.1"/>
    <property type="molecule type" value="Genomic_DNA"/>
</dbReference>
<evidence type="ECO:0000256" key="5">
    <source>
        <dbReference type="ARBA" id="ARBA00023054"/>
    </source>
</evidence>